<dbReference type="EMBL" id="AVOT02000052">
    <property type="protein sequence ID" value="MBW0460736.1"/>
    <property type="molecule type" value="Genomic_DNA"/>
</dbReference>
<dbReference type="Proteomes" id="UP000765509">
    <property type="component" value="Unassembled WGS sequence"/>
</dbReference>
<feature type="compositionally biased region" description="Polar residues" evidence="1">
    <location>
        <begin position="50"/>
        <end position="62"/>
    </location>
</feature>
<proteinExistence type="predicted"/>
<feature type="region of interest" description="Disordered" evidence="1">
    <location>
        <begin position="1"/>
        <end position="75"/>
    </location>
</feature>
<feature type="compositionally biased region" description="Basic and acidic residues" evidence="1">
    <location>
        <begin position="1"/>
        <end position="19"/>
    </location>
</feature>
<evidence type="ECO:0000256" key="1">
    <source>
        <dbReference type="SAM" id="MobiDB-lite"/>
    </source>
</evidence>
<reference evidence="2" key="1">
    <citation type="submission" date="2021-03" db="EMBL/GenBank/DDBJ databases">
        <title>Draft genome sequence of rust myrtle Austropuccinia psidii MF-1, a brazilian biotype.</title>
        <authorList>
            <person name="Quecine M.C."/>
            <person name="Pachon D.M.R."/>
            <person name="Bonatelli M.L."/>
            <person name="Correr F.H."/>
            <person name="Franceschini L.M."/>
            <person name="Leite T.F."/>
            <person name="Margarido G.R.A."/>
            <person name="Almeida C.A."/>
            <person name="Ferrarezi J.A."/>
            <person name="Labate C.A."/>
        </authorList>
    </citation>
    <scope>NUCLEOTIDE SEQUENCE</scope>
    <source>
        <strain evidence="2">MF-1</strain>
    </source>
</reference>
<feature type="compositionally biased region" description="Polar residues" evidence="1">
    <location>
        <begin position="21"/>
        <end position="38"/>
    </location>
</feature>
<protein>
    <submittedName>
        <fullName evidence="2">Uncharacterized protein</fullName>
    </submittedName>
</protein>
<dbReference type="AlphaFoldDB" id="A0A9Q3GBL4"/>
<comment type="caution">
    <text evidence="2">The sequence shown here is derived from an EMBL/GenBank/DDBJ whole genome shotgun (WGS) entry which is preliminary data.</text>
</comment>
<sequence>MASIDGKEEHDTLHGKMEGKQPSTSQTGAKTNPSFQKQKLQHEKEAISSEKGQGKSTSQKTIQPRLHNPKDSTGFHEKCVLDCQNHYGTAEERGRKI</sequence>
<evidence type="ECO:0000313" key="3">
    <source>
        <dbReference type="Proteomes" id="UP000765509"/>
    </source>
</evidence>
<gene>
    <name evidence="2" type="ORF">O181_000451</name>
</gene>
<evidence type="ECO:0000313" key="2">
    <source>
        <dbReference type="EMBL" id="MBW0460736.1"/>
    </source>
</evidence>
<organism evidence="2 3">
    <name type="scientific">Austropuccinia psidii MF-1</name>
    <dbReference type="NCBI Taxonomy" id="1389203"/>
    <lineage>
        <taxon>Eukaryota</taxon>
        <taxon>Fungi</taxon>
        <taxon>Dikarya</taxon>
        <taxon>Basidiomycota</taxon>
        <taxon>Pucciniomycotina</taxon>
        <taxon>Pucciniomycetes</taxon>
        <taxon>Pucciniales</taxon>
        <taxon>Sphaerophragmiaceae</taxon>
        <taxon>Austropuccinia</taxon>
    </lineage>
</organism>
<keyword evidence="3" id="KW-1185">Reference proteome</keyword>
<name>A0A9Q3GBL4_9BASI</name>
<accession>A0A9Q3GBL4</accession>